<evidence type="ECO:0000256" key="2">
    <source>
        <dbReference type="ARBA" id="ARBA00023125"/>
    </source>
</evidence>
<dbReference type="InterPro" id="IPR009057">
    <property type="entry name" value="Homeodomain-like_sf"/>
</dbReference>
<evidence type="ECO:0000313" key="5">
    <source>
        <dbReference type="EMBL" id="RUO33758.1"/>
    </source>
</evidence>
<accession>A0A432WJ23</accession>
<keyword evidence="3" id="KW-0804">Transcription</keyword>
<name>A0A432WJ23_9GAMM</name>
<dbReference type="InterPro" id="IPR018062">
    <property type="entry name" value="HTH_AraC-typ_CS"/>
</dbReference>
<dbReference type="AlphaFoldDB" id="A0A432WJ23"/>
<dbReference type="Proteomes" id="UP000287823">
    <property type="component" value="Unassembled WGS sequence"/>
</dbReference>
<dbReference type="Gene3D" id="1.10.10.60">
    <property type="entry name" value="Homeodomain-like"/>
    <property type="match status" value="2"/>
</dbReference>
<dbReference type="SMART" id="SM00342">
    <property type="entry name" value="HTH_ARAC"/>
    <property type="match status" value="1"/>
</dbReference>
<dbReference type="PANTHER" id="PTHR43436:SF1">
    <property type="entry name" value="TRANSCRIPTIONAL REGULATORY PROTEIN"/>
    <property type="match status" value="1"/>
</dbReference>
<gene>
    <name evidence="5" type="ORF">CWE14_04645</name>
</gene>
<keyword evidence="1" id="KW-0805">Transcription regulation</keyword>
<evidence type="ECO:0000259" key="4">
    <source>
        <dbReference type="PROSITE" id="PS01124"/>
    </source>
</evidence>
<dbReference type="InterPro" id="IPR009594">
    <property type="entry name" value="Tscrpt_reg_HTH_AraC_N"/>
</dbReference>
<proteinExistence type="predicted"/>
<dbReference type="GO" id="GO:0043565">
    <property type="term" value="F:sequence-specific DNA binding"/>
    <property type="evidence" value="ECO:0007669"/>
    <property type="project" value="InterPro"/>
</dbReference>
<protein>
    <submittedName>
        <fullName evidence="5">AraC family transcriptional regulator CmrA</fullName>
    </submittedName>
</protein>
<dbReference type="Pfam" id="PF12833">
    <property type="entry name" value="HTH_18"/>
    <property type="match status" value="1"/>
</dbReference>
<dbReference type="InterPro" id="IPR018060">
    <property type="entry name" value="HTH_AraC"/>
</dbReference>
<dbReference type="PROSITE" id="PS00041">
    <property type="entry name" value="HTH_ARAC_FAMILY_1"/>
    <property type="match status" value="1"/>
</dbReference>
<comment type="caution">
    <text evidence="5">The sequence shown here is derived from an EMBL/GenBank/DDBJ whole genome shotgun (WGS) entry which is preliminary data.</text>
</comment>
<dbReference type="RefSeq" id="WP_126798325.1">
    <property type="nucleotide sequence ID" value="NZ_PIPO01000002.1"/>
</dbReference>
<dbReference type="PROSITE" id="PS01124">
    <property type="entry name" value="HTH_ARAC_FAMILY_2"/>
    <property type="match status" value="1"/>
</dbReference>
<sequence>MTNIAQQAQALAVKIQQRFPADGVFQTAVPRLSVTRFSAPTAAIPVVYQPAVCLVVQGAKKVILGERIFEYNIARYLAVSVDVPVTGQITEASDEAPYLCLKLDLDLNLLSELMLKMNSPRPARPAGSETAIAVSLVTAELLQAFERLLLLTEAAESIPVLGPLTEQEILYWLLQGEQGWVLHQLISGDNRLAQVNKAIQYLKYHYREPFSKSTLLELTCMSATSFFQHFKDVTAMTPLQYQKQLRLQEARRLLLTNEFDVSGAGYQVGYESPSQFTREYSRLFGLPPSKDLQLLKGDTDHHALDFKRSSNSRISRAV</sequence>
<dbReference type="SUPFAM" id="SSF46689">
    <property type="entry name" value="Homeodomain-like"/>
    <property type="match status" value="2"/>
</dbReference>
<keyword evidence="2" id="KW-0238">DNA-binding</keyword>
<reference evidence="5 6" key="1">
    <citation type="journal article" date="2011" name="Front. Microbiol.">
        <title>Genomic signatures of strain selection and enhancement in Bacillus atrophaeus var. globigii, a historical biowarfare simulant.</title>
        <authorList>
            <person name="Gibbons H.S."/>
            <person name="Broomall S.M."/>
            <person name="McNew L.A."/>
            <person name="Daligault H."/>
            <person name="Chapman C."/>
            <person name="Bruce D."/>
            <person name="Karavis M."/>
            <person name="Krepps M."/>
            <person name="McGregor P.A."/>
            <person name="Hong C."/>
            <person name="Park K.H."/>
            <person name="Akmal A."/>
            <person name="Feldman A."/>
            <person name="Lin J.S."/>
            <person name="Chang W.E."/>
            <person name="Higgs B.W."/>
            <person name="Demirev P."/>
            <person name="Lindquist J."/>
            <person name="Liem A."/>
            <person name="Fochler E."/>
            <person name="Read T.D."/>
            <person name="Tapia R."/>
            <person name="Johnson S."/>
            <person name="Bishop-Lilly K.A."/>
            <person name="Detter C."/>
            <person name="Han C."/>
            <person name="Sozhamannan S."/>
            <person name="Rosenzweig C.N."/>
            <person name="Skowronski E.W."/>
        </authorList>
    </citation>
    <scope>NUCLEOTIDE SEQUENCE [LARGE SCALE GENOMIC DNA]</scope>
    <source>
        <strain evidence="5 6">Y4G10-17</strain>
    </source>
</reference>
<feature type="domain" description="HTH araC/xylS-type" evidence="4">
    <location>
        <begin position="196"/>
        <end position="294"/>
    </location>
</feature>
<dbReference type="GO" id="GO:0003700">
    <property type="term" value="F:DNA-binding transcription factor activity"/>
    <property type="evidence" value="ECO:0007669"/>
    <property type="project" value="InterPro"/>
</dbReference>
<keyword evidence="6" id="KW-1185">Reference proteome</keyword>
<dbReference type="EMBL" id="PIPO01000002">
    <property type="protein sequence ID" value="RUO33758.1"/>
    <property type="molecule type" value="Genomic_DNA"/>
</dbReference>
<evidence type="ECO:0000256" key="1">
    <source>
        <dbReference type="ARBA" id="ARBA00023015"/>
    </source>
</evidence>
<organism evidence="5 6">
    <name type="scientific">Aliidiomarina soli</name>
    <dbReference type="NCBI Taxonomy" id="1928574"/>
    <lineage>
        <taxon>Bacteria</taxon>
        <taxon>Pseudomonadati</taxon>
        <taxon>Pseudomonadota</taxon>
        <taxon>Gammaproteobacteria</taxon>
        <taxon>Alteromonadales</taxon>
        <taxon>Idiomarinaceae</taxon>
        <taxon>Aliidiomarina</taxon>
    </lineage>
</organism>
<dbReference type="PANTHER" id="PTHR43436">
    <property type="entry name" value="ARAC-FAMILY TRANSCRIPTIONAL REGULATOR"/>
    <property type="match status" value="1"/>
</dbReference>
<dbReference type="Pfam" id="PF06719">
    <property type="entry name" value="AraC_N"/>
    <property type="match status" value="1"/>
</dbReference>
<evidence type="ECO:0000256" key="3">
    <source>
        <dbReference type="ARBA" id="ARBA00023163"/>
    </source>
</evidence>
<evidence type="ECO:0000313" key="6">
    <source>
        <dbReference type="Proteomes" id="UP000287823"/>
    </source>
</evidence>